<gene>
    <name evidence="11" type="ORF">CVLEPA_LOCUS30773</name>
</gene>
<dbReference type="Pfam" id="PF01762">
    <property type="entry name" value="Galactosyl_T"/>
    <property type="match status" value="1"/>
</dbReference>
<protein>
    <recommendedName>
        <fullName evidence="10">Hexosyltransferase</fullName>
        <ecNumber evidence="10">2.4.1.-</ecNumber>
    </recommendedName>
</protein>
<evidence type="ECO:0000256" key="8">
    <source>
        <dbReference type="ARBA" id="ARBA00023034"/>
    </source>
</evidence>
<keyword evidence="5" id="KW-0812">Transmembrane</keyword>
<evidence type="ECO:0000256" key="10">
    <source>
        <dbReference type="RuleBase" id="RU363063"/>
    </source>
</evidence>
<keyword evidence="12" id="KW-1185">Reference proteome</keyword>
<dbReference type="PANTHER" id="PTHR11214">
    <property type="entry name" value="BETA-1,3-N-ACETYLGLUCOSAMINYLTRANSFERASE"/>
    <property type="match status" value="1"/>
</dbReference>
<dbReference type="EMBL" id="CAWYQH010000163">
    <property type="protein sequence ID" value="CAK8697570.1"/>
    <property type="molecule type" value="Genomic_DNA"/>
</dbReference>
<dbReference type="Proteomes" id="UP001642483">
    <property type="component" value="Unassembled WGS sequence"/>
</dbReference>
<evidence type="ECO:0000256" key="3">
    <source>
        <dbReference type="ARBA" id="ARBA00022676"/>
    </source>
</evidence>
<sequence length="361" mass="41450">MPSSYSVARFFLPKSLKISLLLFSFCFMFCVHNIAIVNRSFVLHSIVASVARYIRIPTSNEIHQNPAFGVVSFDSFNLDYKINNVTCCVVKKPFLVIFVKSQATNFEQRAAIRRSWGDSQTWKIDAAYEFIVMFIVGLAEKTITDVQRKLVHENSKHHDIVQINVVESFYTLTYKLIGQFKWVTKYCTSAKYFMTTDDDVFVHVQNLVTYLVKFEEKNLYLGCVHSGSPPIRNPSSKYYVPYSVYSGLYFPDYCPGAGYVLSLHSLQLLFAQASSLPLLYIDDVYAGLLANIAKIKPTVSLRFYCEFRVPDDPCFLQYFITSHSHSATELLKMSTVVKSTEQGGYLCREKIFFREVLRFPL</sequence>
<comment type="subcellular location">
    <subcellularLocation>
        <location evidence="1 10">Golgi apparatus membrane</location>
        <topology evidence="1 10">Single-pass type II membrane protein</topology>
    </subcellularLocation>
</comment>
<dbReference type="PANTHER" id="PTHR11214:SF283">
    <property type="entry name" value="N-ACETYLLACTOSAMINIDE BETA-1,3-N-ACETYLGLUCOSAMINYLTRANSFERASE 4-LIKE"/>
    <property type="match status" value="1"/>
</dbReference>
<keyword evidence="4" id="KW-0808">Transferase</keyword>
<evidence type="ECO:0000313" key="12">
    <source>
        <dbReference type="Proteomes" id="UP001642483"/>
    </source>
</evidence>
<name>A0ABP0H1B1_CLALP</name>
<proteinExistence type="inferred from homology"/>
<organism evidence="11 12">
    <name type="scientific">Clavelina lepadiformis</name>
    <name type="common">Light-bulb sea squirt</name>
    <name type="synonym">Ascidia lepadiformis</name>
    <dbReference type="NCBI Taxonomy" id="159417"/>
    <lineage>
        <taxon>Eukaryota</taxon>
        <taxon>Metazoa</taxon>
        <taxon>Chordata</taxon>
        <taxon>Tunicata</taxon>
        <taxon>Ascidiacea</taxon>
        <taxon>Aplousobranchia</taxon>
        <taxon>Clavelinidae</taxon>
        <taxon>Clavelina</taxon>
    </lineage>
</organism>
<dbReference type="Gene3D" id="3.90.550.50">
    <property type="match status" value="1"/>
</dbReference>
<comment type="caution">
    <text evidence="11">The sequence shown here is derived from an EMBL/GenBank/DDBJ whole genome shotgun (WGS) entry which is preliminary data.</text>
</comment>
<evidence type="ECO:0000256" key="9">
    <source>
        <dbReference type="ARBA" id="ARBA00023136"/>
    </source>
</evidence>
<keyword evidence="9" id="KW-0472">Membrane</keyword>
<evidence type="ECO:0000256" key="1">
    <source>
        <dbReference type="ARBA" id="ARBA00004323"/>
    </source>
</evidence>
<accession>A0ABP0H1B1</accession>
<evidence type="ECO:0000313" key="11">
    <source>
        <dbReference type="EMBL" id="CAK8697570.1"/>
    </source>
</evidence>
<evidence type="ECO:0000256" key="2">
    <source>
        <dbReference type="ARBA" id="ARBA00008661"/>
    </source>
</evidence>
<dbReference type="EC" id="2.4.1.-" evidence="10"/>
<evidence type="ECO:0000256" key="5">
    <source>
        <dbReference type="ARBA" id="ARBA00022692"/>
    </source>
</evidence>
<evidence type="ECO:0000256" key="7">
    <source>
        <dbReference type="ARBA" id="ARBA00022989"/>
    </source>
</evidence>
<evidence type="ECO:0000256" key="6">
    <source>
        <dbReference type="ARBA" id="ARBA00022968"/>
    </source>
</evidence>
<evidence type="ECO:0000256" key="4">
    <source>
        <dbReference type="ARBA" id="ARBA00022679"/>
    </source>
</evidence>
<keyword evidence="6" id="KW-0735">Signal-anchor</keyword>
<reference evidence="11 12" key="1">
    <citation type="submission" date="2024-02" db="EMBL/GenBank/DDBJ databases">
        <authorList>
            <person name="Daric V."/>
            <person name="Darras S."/>
        </authorList>
    </citation>
    <scope>NUCLEOTIDE SEQUENCE [LARGE SCALE GENOMIC DNA]</scope>
</reference>
<keyword evidence="7" id="KW-1133">Transmembrane helix</keyword>
<comment type="similarity">
    <text evidence="2 10">Belongs to the glycosyltransferase 31 family.</text>
</comment>
<dbReference type="InterPro" id="IPR002659">
    <property type="entry name" value="Glyco_trans_31"/>
</dbReference>
<keyword evidence="3 10" id="KW-0328">Glycosyltransferase</keyword>
<keyword evidence="8 10" id="KW-0333">Golgi apparatus</keyword>